<feature type="region of interest" description="Disordered" evidence="2">
    <location>
        <begin position="131"/>
        <end position="155"/>
    </location>
</feature>
<comment type="similarity">
    <text evidence="1">Belongs to the ERGIC family.</text>
</comment>
<dbReference type="PANTHER" id="PTHR10984:SF25">
    <property type="entry name" value="ENDOPLASMIC RETICULUM-GOLGI INTERMEDIATE COMPARTMENT PROTEIN 3"/>
    <property type="match status" value="1"/>
</dbReference>
<proteinExistence type="inferred from homology"/>
<sequence>MAKLLSRRIKNKVELGSNDLKDNEDEAEKDKEKENKLPDNYCGDCYGAPSTKPVGVVTRAKTSKRHTKQKLELGKLIGKFEQCIREGITSIRQFQQQTNEDPVIESQKRRCRVNGYLSVNKVRGNFHIAPGKASQQRRSHLHRLSNSIDKKQLNL</sequence>
<dbReference type="InterPro" id="IPR012936">
    <property type="entry name" value="Erv_C"/>
</dbReference>
<comment type="caution">
    <text evidence="4">The sequence shown here is derived from an EMBL/GenBank/DDBJ whole genome shotgun (WGS) entry which is preliminary data.</text>
</comment>
<protein>
    <submittedName>
        <fullName evidence="4">Endoplasmic reticulum-golgi intermediate compartment protein</fullName>
    </submittedName>
</protein>
<dbReference type="EMBL" id="JAOAOG010000235">
    <property type="protein sequence ID" value="KAJ6237955.1"/>
    <property type="molecule type" value="Genomic_DNA"/>
</dbReference>
<accession>A0ABQ8XZE3</accession>
<gene>
    <name evidence="4" type="ORF">M0813_26432</name>
</gene>
<name>A0ABQ8XZE3_9EUKA</name>
<dbReference type="Proteomes" id="UP001150062">
    <property type="component" value="Unassembled WGS sequence"/>
</dbReference>
<feature type="domain" description="Endoplasmic reticulum vesicle transporter C-terminal" evidence="3">
    <location>
        <begin position="45"/>
        <end position="153"/>
    </location>
</feature>
<evidence type="ECO:0000259" key="3">
    <source>
        <dbReference type="Pfam" id="PF07970"/>
    </source>
</evidence>
<dbReference type="InterPro" id="IPR045888">
    <property type="entry name" value="Erv"/>
</dbReference>
<dbReference type="Pfam" id="PF07970">
    <property type="entry name" value="COPIIcoated_ERV"/>
    <property type="match status" value="1"/>
</dbReference>
<dbReference type="PANTHER" id="PTHR10984">
    <property type="entry name" value="ENDOPLASMIC RETICULUM-GOLGI INTERMEDIATE COMPARTMENT PROTEIN"/>
    <property type="match status" value="1"/>
</dbReference>
<reference evidence="4" key="1">
    <citation type="submission" date="2022-08" db="EMBL/GenBank/DDBJ databases">
        <title>Novel sulfate-reducing endosymbionts in the free-living metamonad Anaeramoeba.</title>
        <authorList>
            <person name="Jerlstrom-Hultqvist J."/>
            <person name="Cepicka I."/>
            <person name="Gallot-Lavallee L."/>
            <person name="Salas-Leiva D."/>
            <person name="Curtis B.A."/>
            <person name="Zahonova K."/>
            <person name="Pipaliya S."/>
            <person name="Dacks J."/>
            <person name="Roger A.J."/>
        </authorList>
    </citation>
    <scope>NUCLEOTIDE SEQUENCE</scope>
    <source>
        <strain evidence="4">Schooner1</strain>
    </source>
</reference>
<evidence type="ECO:0000256" key="2">
    <source>
        <dbReference type="SAM" id="MobiDB-lite"/>
    </source>
</evidence>
<feature type="region of interest" description="Disordered" evidence="2">
    <location>
        <begin position="15"/>
        <end position="35"/>
    </location>
</feature>
<organism evidence="4 5">
    <name type="scientific">Anaeramoeba flamelloides</name>
    <dbReference type="NCBI Taxonomy" id="1746091"/>
    <lineage>
        <taxon>Eukaryota</taxon>
        <taxon>Metamonada</taxon>
        <taxon>Anaeramoebidae</taxon>
        <taxon>Anaeramoeba</taxon>
    </lineage>
</organism>
<evidence type="ECO:0000313" key="5">
    <source>
        <dbReference type="Proteomes" id="UP001150062"/>
    </source>
</evidence>
<evidence type="ECO:0000313" key="4">
    <source>
        <dbReference type="EMBL" id="KAJ6237955.1"/>
    </source>
</evidence>
<evidence type="ECO:0000256" key="1">
    <source>
        <dbReference type="ARBA" id="ARBA00005648"/>
    </source>
</evidence>
<keyword evidence="5" id="KW-1185">Reference proteome</keyword>